<organism evidence="1 2">
    <name type="scientific">Endocarpon pusillum</name>
    <dbReference type="NCBI Taxonomy" id="364733"/>
    <lineage>
        <taxon>Eukaryota</taxon>
        <taxon>Fungi</taxon>
        <taxon>Dikarya</taxon>
        <taxon>Ascomycota</taxon>
        <taxon>Pezizomycotina</taxon>
        <taxon>Eurotiomycetes</taxon>
        <taxon>Chaetothyriomycetidae</taxon>
        <taxon>Verrucariales</taxon>
        <taxon>Verrucariaceae</taxon>
        <taxon>Endocarpon</taxon>
    </lineage>
</organism>
<dbReference type="AlphaFoldDB" id="A0A8H7ABQ2"/>
<keyword evidence="2" id="KW-1185">Reference proteome</keyword>
<proteinExistence type="predicted"/>
<dbReference type="EMBL" id="JAACFV010000098">
    <property type="protein sequence ID" value="KAF7505898.1"/>
    <property type="molecule type" value="Genomic_DNA"/>
</dbReference>
<dbReference type="OrthoDB" id="5354164at2759"/>
<sequence length="329" mass="36707">MIARIYGSLPGARISTKIIKRQIASGRWYTGYGNRPEQGNDWFSELKLPKDVRAHSFACIGLFETGDTDLQPETLHGLMALSTGDSIYLAAPLLCDPCETIRPWEVKRVFGSVGRPGLSLLFSPPAPMVCPQCLDAWHLITHDDYDGRAADSFANTSLHLSLTDYRVPFTNAHEGVRDIETFFQEAVVSVYDGREWVGDVDILKSLEQSTHKIHKLVGECPHLPEDVCLDASFRRPAFANSSKKSAEDTKIHATTLSTVDNWHELLDRPKNAVVARADNNWLARLAIVALAVHQGCRVFVVSKPSCDVCFSNPYFIKEWTEGEDDVVVY</sequence>
<dbReference type="Proteomes" id="UP000606974">
    <property type="component" value="Unassembled WGS sequence"/>
</dbReference>
<reference evidence="1" key="1">
    <citation type="submission" date="2020-02" db="EMBL/GenBank/DDBJ databases">
        <authorList>
            <person name="Palmer J.M."/>
        </authorList>
    </citation>
    <scope>NUCLEOTIDE SEQUENCE</scope>
    <source>
        <strain evidence="1">EPUS1.4</strain>
        <tissue evidence="1">Thallus</tissue>
    </source>
</reference>
<comment type="caution">
    <text evidence="1">The sequence shown here is derived from an EMBL/GenBank/DDBJ whole genome shotgun (WGS) entry which is preliminary data.</text>
</comment>
<gene>
    <name evidence="1" type="ORF">GJ744_012433</name>
</gene>
<protein>
    <submittedName>
        <fullName evidence="1">Uncharacterized protein</fullName>
    </submittedName>
</protein>
<accession>A0A8H7ABQ2</accession>
<evidence type="ECO:0000313" key="1">
    <source>
        <dbReference type="EMBL" id="KAF7505898.1"/>
    </source>
</evidence>
<name>A0A8H7ABQ2_9EURO</name>
<evidence type="ECO:0000313" key="2">
    <source>
        <dbReference type="Proteomes" id="UP000606974"/>
    </source>
</evidence>